<sequence length="147" mass="17074">MQRRLSEYIRWAYRERYMHIVLDTLVERSIFVLQNASPSNISTQSTHENFCQTSELGTSSYIPNHPHSLPPHAINSQSVIRLPASRVEIGYPTEERMGQQKGSWKDERGLGVDDTEREEGGENAMHLRYTELVNMEVRKTFDRASHR</sequence>
<dbReference type="EMBL" id="BGZK01001205">
    <property type="protein sequence ID" value="GBP74363.1"/>
    <property type="molecule type" value="Genomic_DNA"/>
</dbReference>
<evidence type="ECO:0000313" key="2">
    <source>
        <dbReference type="EMBL" id="GBP74363.1"/>
    </source>
</evidence>
<proteinExistence type="predicted"/>
<protein>
    <submittedName>
        <fullName evidence="2">Uncharacterized protein</fullName>
    </submittedName>
</protein>
<dbReference type="Proteomes" id="UP000299102">
    <property type="component" value="Unassembled WGS sequence"/>
</dbReference>
<feature type="region of interest" description="Disordered" evidence="1">
    <location>
        <begin position="94"/>
        <end position="120"/>
    </location>
</feature>
<evidence type="ECO:0000256" key="1">
    <source>
        <dbReference type="SAM" id="MobiDB-lite"/>
    </source>
</evidence>
<evidence type="ECO:0000313" key="3">
    <source>
        <dbReference type="Proteomes" id="UP000299102"/>
    </source>
</evidence>
<organism evidence="2 3">
    <name type="scientific">Eumeta variegata</name>
    <name type="common">Bagworm moth</name>
    <name type="synonym">Eumeta japonica</name>
    <dbReference type="NCBI Taxonomy" id="151549"/>
    <lineage>
        <taxon>Eukaryota</taxon>
        <taxon>Metazoa</taxon>
        <taxon>Ecdysozoa</taxon>
        <taxon>Arthropoda</taxon>
        <taxon>Hexapoda</taxon>
        <taxon>Insecta</taxon>
        <taxon>Pterygota</taxon>
        <taxon>Neoptera</taxon>
        <taxon>Endopterygota</taxon>
        <taxon>Lepidoptera</taxon>
        <taxon>Glossata</taxon>
        <taxon>Ditrysia</taxon>
        <taxon>Tineoidea</taxon>
        <taxon>Psychidae</taxon>
        <taxon>Oiketicinae</taxon>
        <taxon>Eumeta</taxon>
    </lineage>
</organism>
<gene>
    <name evidence="2" type="ORF">EVAR_51547_1</name>
</gene>
<reference evidence="2 3" key="1">
    <citation type="journal article" date="2019" name="Commun. Biol.">
        <title>The bagworm genome reveals a unique fibroin gene that provides high tensile strength.</title>
        <authorList>
            <person name="Kono N."/>
            <person name="Nakamura H."/>
            <person name="Ohtoshi R."/>
            <person name="Tomita M."/>
            <person name="Numata K."/>
            <person name="Arakawa K."/>
        </authorList>
    </citation>
    <scope>NUCLEOTIDE SEQUENCE [LARGE SCALE GENOMIC DNA]</scope>
</reference>
<feature type="compositionally biased region" description="Basic and acidic residues" evidence="1">
    <location>
        <begin position="94"/>
        <end position="111"/>
    </location>
</feature>
<accession>A0A4C1YGB9</accession>
<dbReference type="AlphaFoldDB" id="A0A4C1YGB9"/>
<name>A0A4C1YGB9_EUMVA</name>
<comment type="caution">
    <text evidence="2">The sequence shown here is derived from an EMBL/GenBank/DDBJ whole genome shotgun (WGS) entry which is preliminary data.</text>
</comment>
<keyword evidence="3" id="KW-1185">Reference proteome</keyword>